<evidence type="ECO:0000313" key="2">
    <source>
        <dbReference type="Proteomes" id="UP001219525"/>
    </source>
</evidence>
<keyword evidence="2" id="KW-1185">Reference proteome</keyword>
<reference evidence="1" key="1">
    <citation type="submission" date="2023-03" db="EMBL/GenBank/DDBJ databases">
        <title>Massive genome expansion in bonnet fungi (Mycena s.s.) driven by repeated elements and novel gene families across ecological guilds.</title>
        <authorList>
            <consortium name="Lawrence Berkeley National Laboratory"/>
            <person name="Harder C.B."/>
            <person name="Miyauchi S."/>
            <person name="Viragh M."/>
            <person name="Kuo A."/>
            <person name="Thoen E."/>
            <person name="Andreopoulos B."/>
            <person name="Lu D."/>
            <person name="Skrede I."/>
            <person name="Drula E."/>
            <person name="Henrissat B."/>
            <person name="Morin E."/>
            <person name="Kohler A."/>
            <person name="Barry K."/>
            <person name="LaButti K."/>
            <person name="Morin E."/>
            <person name="Salamov A."/>
            <person name="Lipzen A."/>
            <person name="Mereny Z."/>
            <person name="Hegedus B."/>
            <person name="Baldrian P."/>
            <person name="Stursova M."/>
            <person name="Weitz H."/>
            <person name="Taylor A."/>
            <person name="Grigoriev I.V."/>
            <person name="Nagy L.G."/>
            <person name="Martin F."/>
            <person name="Kauserud H."/>
        </authorList>
    </citation>
    <scope>NUCLEOTIDE SEQUENCE</scope>
    <source>
        <strain evidence="1">9144</strain>
    </source>
</reference>
<organism evidence="1 2">
    <name type="scientific">Mycena pura</name>
    <dbReference type="NCBI Taxonomy" id="153505"/>
    <lineage>
        <taxon>Eukaryota</taxon>
        <taxon>Fungi</taxon>
        <taxon>Dikarya</taxon>
        <taxon>Basidiomycota</taxon>
        <taxon>Agaricomycotina</taxon>
        <taxon>Agaricomycetes</taxon>
        <taxon>Agaricomycetidae</taxon>
        <taxon>Agaricales</taxon>
        <taxon>Marasmiineae</taxon>
        <taxon>Mycenaceae</taxon>
        <taxon>Mycena</taxon>
    </lineage>
</organism>
<proteinExistence type="predicted"/>
<dbReference type="Proteomes" id="UP001219525">
    <property type="component" value="Unassembled WGS sequence"/>
</dbReference>
<dbReference type="EMBL" id="JARJCW010000086">
    <property type="protein sequence ID" value="KAJ7196140.1"/>
    <property type="molecule type" value="Genomic_DNA"/>
</dbReference>
<dbReference type="AlphaFoldDB" id="A0AAD6Y135"/>
<evidence type="ECO:0000313" key="1">
    <source>
        <dbReference type="EMBL" id="KAJ7196140.1"/>
    </source>
</evidence>
<name>A0AAD6Y135_9AGAR</name>
<gene>
    <name evidence="1" type="ORF">GGX14DRAFT_526945</name>
</gene>
<comment type="caution">
    <text evidence="1">The sequence shown here is derived from an EMBL/GenBank/DDBJ whole genome shotgun (WGS) entry which is preliminary data.</text>
</comment>
<accession>A0AAD6Y135</accession>
<sequence length="744" mass="83009">MKKVPWTLVRNGKYTADVKAMARALHKAGCSQGKVGEMIQYVAQKAGFLVAHKMSRRTVQRALIEGPLRFNWLTKFPKRMVRPATASGDATSLRGHNYESSHIMITKNGEHKNRILGISSTVDHTSETQVNNWKRLLATITDLFRRCPLAQRSEFSFELTNFLRLFKGMNGDHASDQKKTVRLMIEWKKEVSRILLGWDEIHAMDPAEILVIVSDICVQNVAEAGGEDAWKALPDTEKDTLAKSSMDALALHLGQAAFEKLSEEEKREIDLFFWAGCSMHKELNSCKAFTDGMESYYIANDIEGPVLLANKDNDATIQLSQDTGLSTAAVQRALKVSERGAVKLIGLLGAFVNHKDPKKGCHDVYDDYFRPLIGDGVRFPGVNNTRYQSFGLGGARIISFLDEHKLFMSFVKNKKQKRTLNHLEQNIVKGMNCPKTIAEIIAFVLYCMAVTHPYALRVRGLGTEKLNILTLGPFHVQVKDHIRKVIASPELLLSSAPDAHGDATLDGAPWSDPTAHAACMKLLPTHPDVKPLLLAGLRSSLECWERFTSEFEEGGVIDLASDAEKDLAFMASTNDANEGLLGQWRRFSRESPSSTVAHFEDQAMFSRNETQAFMDEHLASEADQDFLRREARARDESGIEKARRAELTAHAQKAVDEQLAKDAKNTEKERIKAARLAAIGIKLDTVEINAMNNDALKDQLNIHRRRGDKEVPIAARLKYKADRLAALLAAVARFTASQDYQPSS</sequence>
<protein>
    <submittedName>
        <fullName evidence="1">Uncharacterized protein</fullName>
    </submittedName>
</protein>